<dbReference type="OrthoDB" id="5864238at2759"/>
<reference evidence="1 2" key="1">
    <citation type="submission" date="2018-11" db="EMBL/GenBank/DDBJ databases">
        <authorList>
            <consortium name="Pathogen Informatics"/>
        </authorList>
    </citation>
    <scope>NUCLEOTIDE SEQUENCE [LARGE SCALE GENOMIC DNA]</scope>
</reference>
<dbReference type="PANTHER" id="PTHR13158:SF5">
    <property type="entry name" value="NAD KINASE 2, MITOCHONDRIAL"/>
    <property type="match status" value="1"/>
</dbReference>
<keyword evidence="2" id="KW-1185">Reference proteome</keyword>
<dbReference type="GO" id="GO:0005739">
    <property type="term" value="C:mitochondrion"/>
    <property type="evidence" value="ECO:0007669"/>
    <property type="project" value="TreeGrafter"/>
</dbReference>
<evidence type="ECO:0000313" key="1">
    <source>
        <dbReference type="EMBL" id="VDK60636.1"/>
    </source>
</evidence>
<organism evidence="1 2">
    <name type="scientific">Cylicostephanus goldi</name>
    <name type="common">Nematode worm</name>
    <dbReference type="NCBI Taxonomy" id="71465"/>
    <lineage>
        <taxon>Eukaryota</taxon>
        <taxon>Metazoa</taxon>
        <taxon>Ecdysozoa</taxon>
        <taxon>Nematoda</taxon>
        <taxon>Chromadorea</taxon>
        <taxon>Rhabditida</taxon>
        <taxon>Rhabditina</taxon>
        <taxon>Rhabditomorpha</taxon>
        <taxon>Strongyloidea</taxon>
        <taxon>Strongylidae</taxon>
        <taxon>Cylicostephanus</taxon>
    </lineage>
</organism>
<dbReference type="PANTHER" id="PTHR13158">
    <property type="match status" value="1"/>
</dbReference>
<dbReference type="GO" id="GO:0019674">
    <property type="term" value="P:NAD+ metabolic process"/>
    <property type="evidence" value="ECO:0007669"/>
    <property type="project" value="TreeGrafter"/>
</dbReference>
<dbReference type="AlphaFoldDB" id="A0A3P6REB9"/>
<sequence>MPTFRPKKVLILSKTTRFEFEKRLHNIGDDKELENLLRRRGSDYHLLFSKHQSHYDYLKTIQSELE</sequence>
<gene>
    <name evidence="1" type="ORF">CGOC_LOCUS5076</name>
</gene>
<dbReference type="Proteomes" id="UP000271889">
    <property type="component" value="Unassembled WGS sequence"/>
</dbReference>
<protein>
    <submittedName>
        <fullName evidence="1">Uncharacterized protein</fullName>
    </submittedName>
</protein>
<accession>A0A3P6REB9</accession>
<dbReference type="GO" id="GO:0003951">
    <property type="term" value="F:NAD+ kinase activity"/>
    <property type="evidence" value="ECO:0007669"/>
    <property type="project" value="TreeGrafter"/>
</dbReference>
<dbReference type="EMBL" id="UYRV01014933">
    <property type="protein sequence ID" value="VDK60636.1"/>
    <property type="molecule type" value="Genomic_DNA"/>
</dbReference>
<proteinExistence type="predicted"/>
<name>A0A3P6REB9_CYLGO</name>
<evidence type="ECO:0000313" key="2">
    <source>
        <dbReference type="Proteomes" id="UP000271889"/>
    </source>
</evidence>